<dbReference type="AlphaFoldDB" id="A0A1I7WH40"/>
<protein>
    <submittedName>
        <fullName evidence="2">Uncharacterized protein</fullName>
    </submittedName>
</protein>
<proteinExistence type="predicted"/>
<reference evidence="2" key="1">
    <citation type="submission" date="2016-11" db="UniProtKB">
        <authorList>
            <consortium name="WormBaseParasite"/>
        </authorList>
    </citation>
    <scope>IDENTIFICATION</scope>
</reference>
<sequence>MALNWLPSIVQGLFLLGKYLRYIFRLKNITLFYLYSHYL</sequence>
<dbReference type="Proteomes" id="UP000095283">
    <property type="component" value="Unplaced"/>
</dbReference>
<name>A0A1I7WH40_HETBA</name>
<organism evidence="1 2">
    <name type="scientific">Heterorhabditis bacteriophora</name>
    <name type="common">Entomopathogenic nematode worm</name>
    <dbReference type="NCBI Taxonomy" id="37862"/>
    <lineage>
        <taxon>Eukaryota</taxon>
        <taxon>Metazoa</taxon>
        <taxon>Ecdysozoa</taxon>
        <taxon>Nematoda</taxon>
        <taxon>Chromadorea</taxon>
        <taxon>Rhabditida</taxon>
        <taxon>Rhabditina</taxon>
        <taxon>Rhabditomorpha</taxon>
        <taxon>Strongyloidea</taxon>
        <taxon>Heterorhabditidae</taxon>
        <taxon>Heterorhabditis</taxon>
    </lineage>
</organism>
<evidence type="ECO:0000313" key="2">
    <source>
        <dbReference type="WBParaSite" id="Hba_04308"/>
    </source>
</evidence>
<evidence type="ECO:0000313" key="1">
    <source>
        <dbReference type="Proteomes" id="UP000095283"/>
    </source>
</evidence>
<keyword evidence="1" id="KW-1185">Reference proteome</keyword>
<accession>A0A1I7WH40</accession>
<dbReference type="WBParaSite" id="Hba_04308">
    <property type="protein sequence ID" value="Hba_04308"/>
    <property type="gene ID" value="Hba_04308"/>
</dbReference>